<evidence type="ECO:0000259" key="3">
    <source>
        <dbReference type="Pfam" id="PF00685"/>
    </source>
</evidence>
<dbReference type="PANTHER" id="PTHR11783">
    <property type="entry name" value="SULFOTRANSFERASE SULT"/>
    <property type="match status" value="1"/>
</dbReference>
<dbReference type="Gene3D" id="3.40.50.300">
    <property type="entry name" value="P-loop containing nucleotide triphosphate hydrolases"/>
    <property type="match status" value="1"/>
</dbReference>
<keyword evidence="2 4" id="KW-0808">Transferase</keyword>
<feature type="domain" description="Sulfotransferase" evidence="3">
    <location>
        <begin position="34"/>
        <end position="302"/>
    </location>
</feature>
<evidence type="ECO:0000256" key="2">
    <source>
        <dbReference type="ARBA" id="ARBA00022679"/>
    </source>
</evidence>
<evidence type="ECO:0000256" key="1">
    <source>
        <dbReference type="ARBA" id="ARBA00005771"/>
    </source>
</evidence>
<dbReference type="AlphaFoldDB" id="A0A131YI81"/>
<dbReference type="InterPro" id="IPR000863">
    <property type="entry name" value="Sulfotransferase_dom"/>
</dbReference>
<dbReference type="GO" id="GO:0008146">
    <property type="term" value="F:sulfotransferase activity"/>
    <property type="evidence" value="ECO:0007669"/>
    <property type="project" value="InterPro"/>
</dbReference>
<proteinExistence type="inferred from homology"/>
<dbReference type="EMBL" id="GEDV01009553">
    <property type="protein sequence ID" value="JAP79004.1"/>
    <property type="molecule type" value="Transcribed_RNA"/>
</dbReference>
<reference evidence="4" key="1">
    <citation type="journal article" date="2016" name="Ticks Tick Borne Dis.">
        <title>De novo assembly and annotation of the salivary gland transcriptome of Rhipicephalus appendiculatus male and female ticks during blood feeding.</title>
        <authorList>
            <person name="de Castro M.H."/>
            <person name="de Klerk D."/>
            <person name="Pienaar R."/>
            <person name="Latif A.A."/>
            <person name="Rees D.J."/>
            <person name="Mans B.J."/>
        </authorList>
    </citation>
    <scope>NUCLEOTIDE SEQUENCE</scope>
    <source>
        <tissue evidence="4">Salivary glands</tissue>
    </source>
</reference>
<dbReference type="InterPro" id="IPR027417">
    <property type="entry name" value="P-loop_NTPase"/>
</dbReference>
<comment type="similarity">
    <text evidence="1">Belongs to the sulfotransferase 1 family.</text>
</comment>
<organism evidence="4">
    <name type="scientific">Rhipicephalus appendiculatus</name>
    <name type="common">Brown ear tick</name>
    <dbReference type="NCBI Taxonomy" id="34631"/>
    <lineage>
        <taxon>Eukaryota</taxon>
        <taxon>Metazoa</taxon>
        <taxon>Ecdysozoa</taxon>
        <taxon>Arthropoda</taxon>
        <taxon>Chelicerata</taxon>
        <taxon>Arachnida</taxon>
        <taxon>Acari</taxon>
        <taxon>Parasitiformes</taxon>
        <taxon>Ixodida</taxon>
        <taxon>Ixodoidea</taxon>
        <taxon>Ixodidae</taxon>
        <taxon>Rhipicephalinae</taxon>
        <taxon>Rhipicephalus</taxon>
        <taxon>Rhipicephalus</taxon>
    </lineage>
</organism>
<dbReference type="Pfam" id="PF00685">
    <property type="entry name" value="Sulfotransfer_1"/>
    <property type="match status" value="1"/>
</dbReference>
<dbReference type="SUPFAM" id="SSF52540">
    <property type="entry name" value="P-loop containing nucleoside triphosphate hydrolases"/>
    <property type="match status" value="1"/>
</dbReference>
<evidence type="ECO:0000313" key="4">
    <source>
        <dbReference type="EMBL" id="JAP79004.1"/>
    </source>
</evidence>
<sequence>MDFASCRDVDGLWIHTFFHEDLIRSALAYKPREDDIFLATYPKCGTTWTQYLILSILTDGHPPRTAVDFMLASPFMEMMGAEAAERMVRPGLLKTHLPFNLQPYSPQAKYIYVTRNPYDVCVSFYYHLKGMTAKKYDASFDRFCKLFIAGKLSCGDYFDHLLSWYEHRKDPNVLFFTYEELKKDTVLWTLKIANFMGEQYGMKLREDPDLLRKVIDASSLKNMQGVFNEQMPRLIKDMLDLSPDRAIKSMEVYRKIIGHDDEPRHTDEGFVRKGIVGDWKAHFTNEQIQDMKAWIAEKTKGSDVMSLWKDLDLP</sequence>
<accession>A0A131YI81</accession>
<protein>
    <submittedName>
        <fullName evidence="4">Sulfotransferase</fullName>
    </submittedName>
</protein>
<name>A0A131YI81_RHIAP</name>